<dbReference type="SUPFAM" id="SSF53474">
    <property type="entry name" value="alpha/beta-Hydrolases"/>
    <property type="match status" value="2"/>
</dbReference>
<dbReference type="InterPro" id="IPR010126">
    <property type="entry name" value="Esterase_phb"/>
</dbReference>
<name>A0ABZ0GL32_9GAMM</name>
<keyword evidence="5" id="KW-1185">Reference proteome</keyword>
<dbReference type="EMBL" id="CP136600">
    <property type="protein sequence ID" value="WOH36260.1"/>
    <property type="molecule type" value="Genomic_DNA"/>
</dbReference>
<dbReference type="Pfam" id="PF10503">
    <property type="entry name" value="Esterase_PHB"/>
    <property type="match status" value="1"/>
</dbReference>
<reference evidence="4 5" key="1">
    <citation type="submission" date="2023-09" db="EMBL/GenBank/DDBJ databases">
        <authorList>
            <person name="Qi X."/>
        </authorList>
    </citation>
    <scope>NUCLEOTIDE SEQUENCE [LARGE SCALE GENOMIC DNA]</scope>
    <source>
        <strain evidence="4 5">S1-1</strain>
    </source>
</reference>
<proteinExistence type="predicted"/>
<dbReference type="InterPro" id="IPR029058">
    <property type="entry name" value="AB_hydrolase_fold"/>
</dbReference>
<evidence type="ECO:0000256" key="1">
    <source>
        <dbReference type="ARBA" id="ARBA00022729"/>
    </source>
</evidence>
<gene>
    <name evidence="4" type="ORF">RI844_12870</name>
</gene>
<dbReference type="Gene3D" id="3.40.50.1820">
    <property type="entry name" value="alpha/beta hydrolase"/>
    <property type="match status" value="1"/>
</dbReference>
<dbReference type="PANTHER" id="PTHR43037:SF1">
    <property type="entry name" value="BLL1128 PROTEIN"/>
    <property type="match status" value="1"/>
</dbReference>
<dbReference type="Proteomes" id="UP001301442">
    <property type="component" value="Chromosome"/>
</dbReference>
<keyword evidence="1 3" id="KW-0732">Signal</keyword>
<sequence>MRLVVKLCLLLSLFSTSLMAKQLSEHFNNLTRFGSNPGELTASYFASAKVSNNLVVLLHGCSQNGKQLAIESGFLGLAKQQQFHLLIPQQSKKNNLQTCFNWFSPQDQQFEQGESLSLKQMIETLKKTTQAKNVYIVGLSAGGAMASAMLINYPDLFNAGAVISGIAYPCADNLTKAISCMRNGPSQTIEELVQQAKALKPEQKYWPRLSVWTGEQDKIVAPINAASIAQQWVHLHGISTKSQPIQHSGYQQSQWRSDNGIVAVELFQIAEMGHGLAINDTVENGGVEAPFLLKTPLSAANEIINFWFVN</sequence>
<feature type="signal peptide" evidence="3">
    <location>
        <begin position="1"/>
        <end position="20"/>
    </location>
</feature>
<evidence type="ECO:0000256" key="3">
    <source>
        <dbReference type="SAM" id="SignalP"/>
    </source>
</evidence>
<evidence type="ECO:0000313" key="5">
    <source>
        <dbReference type="Proteomes" id="UP001301442"/>
    </source>
</evidence>
<dbReference type="PANTHER" id="PTHR43037">
    <property type="entry name" value="UNNAMED PRODUCT-RELATED"/>
    <property type="match status" value="1"/>
</dbReference>
<accession>A0ABZ0GL32</accession>
<feature type="chain" id="PRO_5047431454" evidence="3">
    <location>
        <begin position="21"/>
        <end position="310"/>
    </location>
</feature>
<dbReference type="NCBIfam" id="TIGR01840">
    <property type="entry name" value="esterase_phb"/>
    <property type="match status" value="1"/>
</dbReference>
<dbReference type="InterPro" id="IPR050955">
    <property type="entry name" value="Plant_Biomass_Hydrol_Est"/>
</dbReference>
<keyword evidence="2" id="KW-0378">Hydrolase</keyword>
<protein>
    <submittedName>
        <fullName evidence="4">PHB depolymerase family esterase</fullName>
    </submittedName>
</protein>
<evidence type="ECO:0000313" key="4">
    <source>
        <dbReference type="EMBL" id="WOH36260.1"/>
    </source>
</evidence>
<organism evidence="4 5">
    <name type="scientific">Thalassotalea fonticola</name>
    <dbReference type="NCBI Taxonomy" id="3065649"/>
    <lineage>
        <taxon>Bacteria</taxon>
        <taxon>Pseudomonadati</taxon>
        <taxon>Pseudomonadota</taxon>
        <taxon>Gammaproteobacteria</taxon>
        <taxon>Alteromonadales</taxon>
        <taxon>Colwelliaceae</taxon>
        <taxon>Thalassotalea</taxon>
    </lineage>
</organism>
<dbReference type="RefSeq" id="WP_348395074.1">
    <property type="nucleotide sequence ID" value="NZ_CP136600.1"/>
</dbReference>
<evidence type="ECO:0000256" key="2">
    <source>
        <dbReference type="ARBA" id="ARBA00022801"/>
    </source>
</evidence>